<dbReference type="EMBL" id="DUZY01000009">
    <property type="protein sequence ID" value="DAD49242.1"/>
    <property type="molecule type" value="Genomic_DNA"/>
</dbReference>
<evidence type="ECO:0000313" key="1">
    <source>
        <dbReference type="EMBL" id="DAD47217.1"/>
    </source>
</evidence>
<proteinExistence type="predicted"/>
<comment type="caution">
    <text evidence="3">The sequence shown here is derived from an EMBL/GenBank/DDBJ whole genome shotgun (WGS) entry which is preliminary data.</text>
</comment>
<evidence type="ECO:0000313" key="4">
    <source>
        <dbReference type="Proteomes" id="UP000607653"/>
    </source>
</evidence>
<organism evidence="3 4">
    <name type="scientific">Nelumbo nucifera</name>
    <name type="common">Sacred lotus</name>
    <dbReference type="NCBI Taxonomy" id="4432"/>
    <lineage>
        <taxon>Eukaryota</taxon>
        <taxon>Viridiplantae</taxon>
        <taxon>Streptophyta</taxon>
        <taxon>Embryophyta</taxon>
        <taxon>Tracheophyta</taxon>
        <taxon>Spermatophyta</taxon>
        <taxon>Magnoliopsida</taxon>
        <taxon>Proteales</taxon>
        <taxon>Nelumbonaceae</taxon>
        <taxon>Nelumbo</taxon>
    </lineage>
</organism>
<evidence type="ECO:0000313" key="2">
    <source>
        <dbReference type="EMBL" id="DAD49242.1"/>
    </source>
</evidence>
<dbReference type="Proteomes" id="UP000607653">
    <property type="component" value="Unassembled WGS sequence"/>
</dbReference>
<gene>
    <name evidence="3" type="ORF">HUJ06_000079</name>
    <name evidence="1" type="ORF">HUJ06_017154</name>
    <name evidence="2" type="ORF">HUJ06_031929</name>
</gene>
<sequence length="61" mass="6477">MPPIGPGGAGLTCNTEPIGVTFRSILESTIEASEVASIVDTRQKELFYFQTSPSTSVGLFQ</sequence>
<dbReference type="EMBL" id="DUZY01000008">
    <property type="protein sequence ID" value="DAD47217.1"/>
    <property type="molecule type" value="Genomic_DNA"/>
</dbReference>
<name>A0A822ZXX3_NELNU</name>
<reference evidence="3 4" key="1">
    <citation type="journal article" date="2020" name="Mol. Biol. Evol.">
        <title>Distinct Expression and Methylation Patterns for Genes with Different Fates following a Single Whole-Genome Duplication in Flowering Plants.</title>
        <authorList>
            <person name="Shi T."/>
            <person name="Rahmani R.S."/>
            <person name="Gugger P.F."/>
            <person name="Wang M."/>
            <person name="Li H."/>
            <person name="Zhang Y."/>
            <person name="Li Z."/>
            <person name="Wang Q."/>
            <person name="Van de Peer Y."/>
            <person name="Marchal K."/>
            <person name="Chen J."/>
        </authorList>
    </citation>
    <scope>NUCLEOTIDE SEQUENCE [LARGE SCALE GENOMIC DNA]</scope>
    <source>
        <tissue evidence="3">Leaf</tissue>
    </source>
</reference>
<dbReference type="AlphaFoldDB" id="A0A822ZXX3"/>
<accession>A0A822ZXX3</accession>
<protein>
    <submittedName>
        <fullName evidence="3">Uncharacterized protein</fullName>
    </submittedName>
</protein>
<keyword evidence="4" id="KW-1185">Reference proteome</keyword>
<evidence type="ECO:0000313" key="3">
    <source>
        <dbReference type="EMBL" id="DAD49717.1"/>
    </source>
</evidence>
<dbReference type="EMBL" id="DUZY01000365">
    <property type="protein sequence ID" value="DAD49717.1"/>
    <property type="molecule type" value="Genomic_DNA"/>
</dbReference>